<sequence>MTHTQLIARSLPTSLSTAPTPTLMPQALILTPPVRPNPHPNAPQAVHPRPRLLHRPPRPPSCDLPALCFRKSCGLVSRVAESNRLIFDSTWLFSSVEGEDVTACSCSIESVDAVTVNEELVEDLERFVGATDGISNGRFLRGDESELGLDWVELEWLKAKRYYSLEAFVVNRLEVALRLAWLNCNGGRRRGVKLKKKASVAGVVANVYWRKKGCVDWWANLDATTRRKVLTVALGKSAKALIPQILKGATSGLEDETRLFNAGADRRVKYNFTVAMQRSFPSMTVEAEFGSTLSGKSTSVVNAFSSLLVLKDIIMIILSCEGIEKSLPNKSKEKLSACSRRKKGRSQNMKKDLDCAIAHKEKGNLMDLKKVPNGSQEKESYKETSAVQMEHAREMAVGKAQTAARKSWKDKNKNKKSRFNNTVEVGNCERRVMEESSFSVVSQDEAAKSGRASDNPTTHNATDDNTIGNNLFASGSSLPSSSVDVPTSEANATQSIQGDYVKGSRERFCHIGSENSSSNNVVENQALPSRLETLNFNGIRLVVPALEFDNVLSNEDINFQNSAHQSMYNIQDEDKNK</sequence>
<dbReference type="Proteomes" id="UP000327013">
    <property type="component" value="Chromosome 4"/>
</dbReference>
<accession>A0A660KQH1</accession>
<gene>
    <name evidence="2" type="ORF">FH972_011153</name>
</gene>
<organism evidence="2 3">
    <name type="scientific">Carpinus fangiana</name>
    <dbReference type="NCBI Taxonomy" id="176857"/>
    <lineage>
        <taxon>Eukaryota</taxon>
        <taxon>Viridiplantae</taxon>
        <taxon>Streptophyta</taxon>
        <taxon>Embryophyta</taxon>
        <taxon>Tracheophyta</taxon>
        <taxon>Spermatophyta</taxon>
        <taxon>Magnoliopsida</taxon>
        <taxon>eudicotyledons</taxon>
        <taxon>Gunneridae</taxon>
        <taxon>Pentapetalae</taxon>
        <taxon>rosids</taxon>
        <taxon>fabids</taxon>
        <taxon>Fagales</taxon>
        <taxon>Betulaceae</taxon>
        <taxon>Carpinus</taxon>
    </lineage>
</organism>
<protein>
    <submittedName>
        <fullName evidence="2">Uncharacterized protein</fullName>
    </submittedName>
</protein>
<evidence type="ECO:0000313" key="3">
    <source>
        <dbReference type="Proteomes" id="UP000327013"/>
    </source>
</evidence>
<dbReference type="OrthoDB" id="273917at2759"/>
<dbReference type="EMBL" id="CM017324">
    <property type="protein sequence ID" value="KAE8038672.1"/>
    <property type="molecule type" value="Genomic_DNA"/>
</dbReference>
<evidence type="ECO:0000313" key="2">
    <source>
        <dbReference type="EMBL" id="KAE8038672.1"/>
    </source>
</evidence>
<proteinExistence type="predicted"/>
<feature type="compositionally biased region" description="Polar residues" evidence="1">
    <location>
        <begin position="452"/>
        <end position="468"/>
    </location>
</feature>
<name>A0A660KQH1_9ROSI</name>
<feature type="region of interest" description="Disordered" evidence="1">
    <location>
        <begin position="436"/>
        <end position="468"/>
    </location>
</feature>
<evidence type="ECO:0000256" key="1">
    <source>
        <dbReference type="SAM" id="MobiDB-lite"/>
    </source>
</evidence>
<keyword evidence="3" id="KW-1185">Reference proteome</keyword>
<reference evidence="2 3" key="1">
    <citation type="submission" date="2019-06" db="EMBL/GenBank/DDBJ databases">
        <title>A chromosomal-level reference genome of Carpinus fangiana (Coryloideae, Betulaceae).</title>
        <authorList>
            <person name="Yang X."/>
            <person name="Wang Z."/>
            <person name="Zhang L."/>
            <person name="Hao G."/>
            <person name="Liu J."/>
            <person name="Yang Y."/>
        </authorList>
    </citation>
    <scope>NUCLEOTIDE SEQUENCE [LARGE SCALE GENOMIC DNA]</scope>
    <source>
        <strain evidence="2">Cfa_2016G</strain>
        <tissue evidence="2">Leaf</tissue>
    </source>
</reference>
<dbReference type="AlphaFoldDB" id="A0A660KQH1"/>